<proteinExistence type="predicted"/>
<name>A0A317FE03_9PROT</name>
<protein>
    <recommendedName>
        <fullName evidence="3">Lipoprotein</fullName>
    </recommendedName>
</protein>
<dbReference type="PROSITE" id="PS51257">
    <property type="entry name" value="PROKAR_LIPOPROTEIN"/>
    <property type="match status" value="1"/>
</dbReference>
<dbReference type="AlphaFoldDB" id="A0A317FE03"/>
<dbReference type="EMBL" id="QGNA01000002">
    <property type="protein sequence ID" value="PWS37301.1"/>
    <property type="molecule type" value="Genomic_DNA"/>
</dbReference>
<organism evidence="1 2">
    <name type="scientific">Falsiroseomonas bella</name>
    <dbReference type="NCBI Taxonomy" id="2184016"/>
    <lineage>
        <taxon>Bacteria</taxon>
        <taxon>Pseudomonadati</taxon>
        <taxon>Pseudomonadota</taxon>
        <taxon>Alphaproteobacteria</taxon>
        <taxon>Acetobacterales</taxon>
        <taxon>Roseomonadaceae</taxon>
        <taxon>Falsiroseomonas</taxon>
    </lineage>
</organism>
<evidence type="ECO:0000313" key="2">
    <source>
        <dbReference type="Proteomes" id="UP000245765"/>
    </source>
</evidence>
<sequence>MARTAALFGLVLLAGGCAQQGGGIAEGLSGRPSLEAAAARLPATVAGFARGDAVWHERARPGQGVAVDYAGPSRAAVATVSLYDRAQGPVSSQPGDPRVAQEFSNAVAEVLAQADRRTSQIMAERGRSQLAVPGGAPLSCARLEGTYGRQQVGTLVCLGAAAGRFLKVQVTSPARPLLPVDPEPFVIGIAQAARG</sequence>
<dbReference type="Proteomes" id="UP000245765">
    <property type="component" value="Unassembled WGS sequence"/>
</dbReference>
<comment type="caution">
    <text evidence="1">The sequence shown here is derived from an EMBL/GenBank/DDBJ whole genome shotgun (WGS) entry which is preliminary data.</text>
</comment>
<evidence type="ECO:0000313" key="1">
    <source>
        <dbReference type="EMBL" id="PWS37301.1"/>
    </source>
</evidence>
<keyword evidence="2" id="KW-1185">Reference proteome</keyword>
<gene>
    <name evidence="1" type="ORF">DFH01_10645</name>
</gene>
<evidence type="ECO:0008006" key="3">
    <source>
        <dbReference type="Google" id="ProtNLM"/>
    </source>
</evidence>
<accession>A0A317FE03</accession>
<dbReference type="RefSeq" id="WP_109870410.1">
    <property type="nucleotide sequence ID" value="NZ_QGNA01000002.1"/>
</dbReference>
<reference evidence="2" key="1">
    <citation type="submission" date="2018-05" db="EMBL/GenBank/DDBJ databases">
        <authorList>
            <person name="Du Z."/>
            <person name="Wang X."/>
        </authorList>
    </citation>
    <scope>NUCLEOTIDE SEQUENCE [LARGE SCALE GENOMIC DNA]</scope>
    <source>
        <strain evidence="2">CQN31</strain>
    </source>
</reference>